<comment type="caution">
    <text evidence="1">The sequence shown here is derived from an EMBL/GenBank/DDBJ whole genome shotgun (WGS) entry which is preliminary data.</text>
</comment>
<proteinExistence type="predicted"/>
<dbReference type="RefSeq" id="WP_039121214.1">
    <property type="nucleotide sequence ID" value="NZ_AOJP01000011.1"/>
</dbReference>
<protein>
    <submittedName>
        <fullName evidence="1">Uncharacterized protein</fullName>
    </submittedName>
</protein>
<dbReference type="EMBL" id="AUZI01000010">
    <property type="protein sequence ID" value="KID49946.1"/>
    <property type="molecule type" value="Genomic_DNA"/>
</dbReference>
<evidence type="ECO:0000313" key="2">
    <source>
        <dbReference type="Proteomes" id="UP000031184"/>
    </source>
</evidence>
<dbReference type="AlphaFoldDB" id="A0A017H2M9"/>
<organism evidence="1 2">
    <name type="scientific">Fusobacterium necrophorum subsp. funduliforme B35</name>
    <dbReference type="NCBI Taxonomy" id="1226633"/>
    <lineage>
        <taxon>Bacteria</taxon>
        <taxon>Fusobacteriati</taxon>
        <taxon>Fusobacteriota</taxon>
        <taxon>Fusobacteriia</taxon>
        <taxon>Fusobacteriales</taxon>
        <taxon>Fusobacteriaceae</taxon>
        <taxon>Fusobacterium</taxon>
    </lineage>
</organism>
<accession>A0A017H2M9</accession>
<evidence type="ECO:0000313" key="1">
    <source>
        <dbReference type="EMBL" id="KID49946.1"/>
    </source>
</evidence>
<dbReference type="OrthoDB" id="8444591at2"/>
<gene>
    <name evidence="1" type="ORF">C095_02140</name>
</gene>
<dbReference type="PATRIC" id="fig|1226633.4.peg.425"/>
<dbReference type="Proteomes" id="UP000031184">
    <property type="component" value="Unassembled WGS sequence"/>
</dbReference>
<sequence length="150" mass="17537">MHNMLKIPSVIENFIKMKIHTKIPLLPCIYEDFEKMKIGYRWNPVQQCTLITNNTGSWQENWYVIAQNELGDPFFVDFATENYPVYTAIHGKGGWKAFKVSDSICQFTEILNKINNTDLTFPCSLNFLNDIIDLKSEFWIEVNESCQEVE</sequence>
<reference evidence="1 2" key="1">
    <citation type="submission" date="2013-08" db="EMBL/GenBank/DDBJ databases">
        <title>An opportunistic ruminal bacterium that causes liver abscesses in cattle.</title>
        <authorList>
            <person name="Benahmed F.H."/>
            <person name="Rasmussen M."/>
            <person name="Harbottle H."/>
            <person name="Soppet D."/>
            <person name="Nagaraja T.G."/>
            <person name="Davidson M."/>
        </authorList>
    </citation>
    <scope>NUCLEOTIDE SEQUENCE [LARGE SCALE GENOMIC DNA]</scope>
    <source>
        <strain evidence="1 2">B35</strain>
    </source>
</reference>
<name>A0A017H2M9_9FUSO</name>